<gene>
    <name evidence="3" type="ORF">KOI35_32470</name>
</gene>
<evidence type="ECO:0000256" key="2">
    <source>
        <dbReference type="SAM" id="Phobius"/>
    </source>
</evidence>
<evidence type="ECO:0000313" key="3">
    <source>
        <dbReference type="EMBL" id="MBU2668237.1"/>
    </source>
</evidence>
<keyword evidence="4" id="KW-1185">Reference proteome</keyword>
<feature type="compositionally biased region" description="Low complexity" evidence="1">
    <location>
        <begin position="431"/>
        <end position="448"/>
    </location>
</feature>
<feature type="transmembrane region" description="Helical" evidence="2">
    <location>
        <begin position="340"/>
        <end position="361"/>
    </location>
</feature>
<name>A0ABS5YXR3_9ACTN</name>
<feature type="compositionally biased region" description="Acidic residues" evidence="1">
    <location>
        <begin position="420"/>
        <end position="430"/>
    </location>
</feature>
<feature type="region of interest" description="Disordered" evidence="1">
    <location>
        <begin position="415"/>
        <end position="465"/>
    </location>
</feature>
<feature type="transmembrane region" description="Helical" evidence="2">
    <location>
        <begin position="69"/>
        <end position="88"/>
    </location>
</feature>
<accession>A0ABS5YXR3</accession>
<keyword evidence="2" id="KW-1133">Transmembrane helix</keyword>
<keyword evidence="2" id="KW-0472">Membrane</keyword>
<evidence type="ECO:0000256" key="1">
    <source>
        <dbReference type="SAM" id="MobiDB-lite"/>
    </source>
</evidence>
<sequence length="465" mass="50355">MRARAPEARPAEAGFRLLWPDAAKRVLRGETARLRRLAVHLPPMEPADVARFDDFCEAAAVRRMRERQILLVAYLAVGILAAAPSVWLVATTFRARPAAFLGYVVTAVVLTVPAAWALRGRRIFSPLLVAGFAAAAYAAVWSYLAVTPWWDARWMLLVPPAAGTGIALGAALTFAMIIFALLGRAVMALATRARSGDRQLPVRAFDHLLEVIELLKRTDTRPGDGRREKIDRKLRMASVTLAMMAHGGRPVGRRGRRHRRELQAQQKQINKMLLEPNPLLGLASNDRTLLDQTTTCLLGLCRDQLGDVLRDVREEPIVVVSSPRAGRRRRRLSAEASRRWRRAAGLVGPALILIALNQFGFPMPAPVVGVLGAFCALVLVVGIFFNFYPDPDAFLKVVTNAAKAIQGGVMGARSALGASDAEEPPADEPGDPAGEPADPAGESGEPAAVPEQRDGVDDKPSADRA</sequence>
<evidence type="ECO:0000313" key="4">
    <source>
        <dbReference type="Proteomes" id="UP001519654"/>
    </source>
</evidence>
<reference evidence="3 4" key="1">
    <citation type="submission" date="2021-06" db="EMBL/GenBank/DDBJ databases">
        <title>Actinoplanes lichenicola sp. nov., and Actinoplanes ovalisporus sp. nov., isolated from lichen in Thailand.</title>
        <authorList>
            <person name="Saeng-In P."/>
            <person name="Kanchanasin P."/>
            <person name="Yuki M."/>
            <person name="Kudo T."/>
            <person name="Ohkuma M."/>
            <person name="Phongsopitanun W."/>
            <person name="Tanasupawat S."/>
        </authorList>
    </citation>
    <scope>NUCLEOTIDE SEQUENCE [LARGE SCALE GENOMIC DNA]</scope>
    <source>
        <strain evidence="3 4">NBRC 110975</strain>
    </source>
</reference>
<feature type="transmembrane region" description="Helical" evidence="2">
    <location>
        <begin position="166"/>
        <end position="190"/>
    </location>
</feature>
<dbReference type="Proteomes" id="UP001519654">
    <property type="component" value="Unassembled WGS sequence"/>
</dbReference>
<feature type="compositionally biased region" description="Basic and acidic residues" evidence="1">
    <location>
        <begin position="451"/>
        <end position="465"/>
    </location>
</feature>
<feature type="transmembrane region" description="Helical" evidence="2">
    <location>
        <begin position="100"/>
        <end position="118"/>
    </location>
</feature>
<feature type="transmembrane region" description="Helical" evidence="2">
    <location>
        <begin position="127"/>
        <end position="146"/>
    </location>
</feature>
<organism evidence="3 4">
    <name type="scientific">Paractinoplanes bogorensis</name>
    <dbReference type="NCBI Taxonomy" id="1610840"/>
    <lineage>
        <taxon>Bacteria</taxon>
        <taxon>Bacillati</taxon>
        <taxon>Actinomycetota</taxon>
        <taxon>Actinomycetes</taxon>
        <taxon>Micromonosporales</taxon>
        <taxon>Micromonosporaceae</taxon>
        <taxon>Paractinoplanes</taxon>
    </lineage>
</organism>
<dbReference type="RefSeq" id="WP_215792505.1">
    <property type="nucleotide sequence ID" value="NZ_JAHKKG010000011.1"/>
</dbReference>
<comment type="caution">
    <text evidence="3">The sequence shown here is derived from an EMBL/GenBank/DDBJ whole genome shotgun (WGS) entry which is preliminary data.</text>
</comment>
<dbReference type="EMBL" id="JAHKKG010000011">
    <property type="protein sequence ID" value="MBU2668237.1"/>
    <property type="molecule type" value="Genomic_DNA"/>
</dbReference>
<proteinExistence type="predicted"/>
<protein>
    <submittedName>
        <fullName evidence="3">Uncharacterized protein</fullName>
    </submittedName>
</protein>
<keyword evidence="2" id="KW-0812">Transmembrane</keyword>
<feature type="transmembrane region" description="Helical" evidence="2">
    <location>
        <begin position="367"/>
        <end position="388"/>
    </location>
</feature>